<dbReference type="InterPro" id="IPR008593">
    <property type="entry name" value="Dam_MeTrfase"/>
</dbReference>
<organism evidence="1 2">
    <name type="scientific">Oceanimonas pelagia</name>
    <dbReference type="NCBI Taxonomy" id="3028314"/>
    <lineage>
        <taxon>Bacteria</taxon>
        <taxon>Pseudomonadati</taxon>
        <taxon>Pseudomonadota</taxon>
        <taxon>Gammaproteobacteria</taxon>
        <taxon>Aeromonadales</taxon>
        <taxon>Aeromonadaceae</taxon>
        <taxon>Oceanimonas</taxon>
    </lineage>
</organism>
<keyword evidence="2" id="KW-1185">Reference proteome</keyword>
<dbReference type="AlphaFoldDB" id="A0AA50Q6M9"/>
<keyword evidence="1" id="KW-0489">Methyltransferase</keyword>
<evidence type="ECO:0000313" key="2">
    <source>
        <dbReference type="Proteomes" id="UP001223802"/>
    </source>
</evidence>
<dbReference type="GO" id="GO:0003677">
    <property type="term" value="F:DNA binding"/>
    <property type="evidence" value="ECO:0007669"/>
    <property type="project" value="InterPro"/>
</dbReference>
<dbReference type="NCBIfam" id="TIGR01712">
    <property type="entry name" value="phage_N6A_met"/>
    <property type="match status" value="1"/>
</dbReference>
<name>A0AA50Q6M9_9GAMM</name>
<dbReference type="RefSeq" id="WP_306760760.1">
    <property type="nucleotide sequence ID" value="NZ_CP118224.1"/>
</dbReference>
<reference evidence="1 2" key="1">
    <citation type="submission" date="2023-02" db="EMBL/GenBank/DDBJ databases">
        <title>Complete genome sequence of a novel bacterium Oceanimonas sp. NTOU-MSR1 isolated from marine coast sediment.</title>
        <authorList>
            <person name="Yang H.-T."/>
            <person name="Chen Y.-L."/>
            <person name="Ho Y.-N."/>
        </authorList>
    </citation>
    <scope>NUCLEOTIDE SEQUENCE [LARGE SCALE GENOMIC DNA]</scope>
    <source>
        <strain evidence="1 2">NTOU-MSR1</strain>
    </source>
</reference>
<keyword evidence="1" id="KW-0808">Transferase</keyword>
<dbReference type="Pfam" id="PF05869">
    <property type="entry name" value="Dam"/>
    <property type="match status" value="1"/>
</dbReference>
<evidence type="ECO:0000313" key="1">
    <source>
        <dbReference type="EMBL" id="WMC09565.1"/>
    </source>
</evidence>
<gene>
    <name evidence="1" type="ORF">PU634_10595</name>
</gene>
<dbReference type="EC" id="2.1.1.72" evidence="1"/>
<accession>A0AA50Q6M9</accession>
<dbReference type="GO" id="GO:0009007">
    <property type="term" value="F:site-specific DNA-methyltransferase (adenine-specific) activity"/>
    <property type="evidence" value="ECO:0007669"/>
    <property type="project" value="UniProtKB-EC"/>
</dbReference>
<dbReference type="KEGG" id="ope:PU634_10595"/>
<dbReference type="GO" id="GO:0009307">
    <property type="term" value="P:DNA restriction-modification system"/>
    <property type="evidence" value="ECO:0007669"/>
    <property type="project" value="InterPro"/>
</dbReference>
<sequence>MADYGGSTTPAETRDQTQTPLWLFQAMDLEFDFALDAACMDHTALVPGAYLTPRENSLIVPWADQLDPLKNNAHVWLNPPYSNPKPWVKKAMIERHNGVTTVMLVPMDATASWWPGDNAQELRVITGYYDENNKWRSGRIAFIHPVTGEEMPGNPKGSCFLIFRPEVDHHTVTYVSKGDLLLYAKLHPNYGKTLQQLLAA</sequence>
<dbReference type="EMBL" id="CP118224">
    <property type="protein sequence ID" value="WMC09565.1"/>
    <property type="molecule type" value="Genomic_DNA"/>
</dbReference>
<proteinExistence type="predicted"/>
<protein>
    <submittedName>
        <fullName evidence="1">Phage N-6-adenine-methyltransferase</fullName>
        <ecNumber evidence="1">2.1.1.72</ecNumber>
    </submittedName>
</protein>
<dbReference type="Proteomes" id="UP001223802">
    <property type="component" value="Chromosome"/>
</dbReference>
<dbReference type="REBASE" id="753540">
    <property type="entry name" value="M.Ope1ORF10595P"/>
</dbReference>
<dbReference type="GO" id="GO:0032259">
    <property type="term" value="P:methylation"/>
    <property type="evidence" value="ECO:0007669"/>
    <property type="project" value="UniProtKB-KW"/>
</dbReference>